<sequence length="427" mass="50333">MSHTTHSIAFSRGIKDKNIKFPENWCSRQKVKGIESICYFGTLTYKPERCSNCGKTSENFNIIKYGVKTSRITLNRTDNHPTFLFLKKQRYYCKQCQTTFSAQTNLVKEHCFISKNVIQSILVEGQSILSEKDIAKRFRVSTTTVSRALHQWQEQFRPSYQSLPQHLSMDEFKSVKSADSQMSFIFSNSTTHKIIDILPSRRLNVLKDYFSSYSRTVRNAVKTVVVDMNAPYYVLVKELFPKAKLIVDRFHLSQLIVRSLSQTRIQLMNRFKTSCPENQKTYRKLKRYWKLVLKKETELSDTSYRYTPLFKCMMTSRGIIDYLTNLDESFKATYRLVQQLTVAFDHRNFEAYNTLIHQKHSSVSHYLKKSLRTLRKYSHAINNSFIYRYSNGHLEGINNKIKLIKRVSFGYKNFTNFRNRILLCFNN</sequence>
<gene>
    <name evidence="3" type="ORF">BTBSAS_30017</name>
</gene>
<organism evidence="3 4">
    <name type="scientific">Brochothrix thermosphacta</name>
    <name type="common">Microbacterium thermosphactum</name>
    <dbReference type="NCBI Taxonomy" id="2756"/>
    <lineage>
        <taxon>Bacteria</taxon>
        <taxon>Bacillati</taxon>
        <taxon>Bacillota</taxon>
        <taxon>Bacilli</taxon>
        <taxon>Bacillales</taxon>
        <taxon>Listeriaceae</taxon>
        <taxon>Brochothrix</taxon>
    </lineage>
</organism>
<proteinExistence type="predicted"/>
<dbReference type="Pfam" id="PF14690">
    <property type="entry name" value="Zn_ribbon_ISL3"/>
    <property type="match status" value="1"/>
</dbReference>
<dbReference type="AlphaFoldDB" id="A0A2X0QJB4"/>
<dbReference type="EMBL" id="OUNC01000023">
    <property type="protein sequence ID" value="SPP28699.1"/>
    <property type="molecule type" value="Genomic_DNA"/>
</dbReference>
<dbReference type="Proteomes" id="UP000270190">
    <property type="component" value="Unassembled WGS sequence"/>
</dbReference>
<dbReference type="InterPro" id="IPR047951">
    <property type="entry name" value="Transpos_ISL3"/>
</dbReference>
<protein>
    <submittedName>
        <fullName evidence="3">Mobile element protein</fullName>
    </submittedName>
</protein>
<feature type="domain" description="Transposase IS204/IS1001/IS1096/IS1165 DDE" evidence="1">
    <location>
        <begin position="167"/>
        <end position="421"/>
    </location>
</feature>
<feature type="domain" description="Transposase IS204/IS1001/IS1096/IS1165 zinc-finger" evidence="2">
    <location>
        <begin position="47"/>
        <end position="96"/>
    </location>
</feature>
<dbReference type="RefSeq" id="WP_120487881.1">
    <property type="nucleotide sequence ID" value="NZ_CBCPKC010000002.1"/>
</dbReference>
<evidence type="ECO:0000259" key="1">
    <source>
        <dbReference type="Pfam" id="PF01610"/>
    </source>
</evidence>
<accession>A0A2X0QJB4</accession>
<dbReference type="Pfam" id="PF01610">
    <property type="entry name" value="DDE_Tnp_ISL3"/>
    <property type="match status" value="1"/>
</dbReference>
<dbReference type="InterPro" id="IPR002560">
    <property type="entry name" value="Transposase_DDE"/>
</dbReference>
<dbReference type="NCBIfam" id="NF033550">
    <property type="entry name" value="transpos_ISL3"/>
    <property type="match status" value="1"/>
</dbReference>
<dbReference type="PANTHER" id="PTHR33498">
    <property type="entry name" value="TRANSPOSASE FOR INSERTION SEQUENCE ELEMENT IS1557"/>
    <property type="match status" value="1"/>
</dbReference>
<evidence type="ECO:0000313" key="3">
    <source>
        <dbReference type="EMBL" id="SPP28699.1"/>
    </source>
</evidence>
<evidence type="ECO:0000313" key="4">
    <source>
        <dbReference type="Proteomes" id="UP000270190"/>
    </source>
</evidence>
<evidence type="ECO:0000259" key="2">
    <source>
        <dbReference type="Pfam" id="PF14690"/>
    </source>
</evidence>
<dbReference type="PANTHER" id="PTHR33498:SF1">
    <property type="entry name" value="TRANSPOSASE FOR INSERTION SEQUENCE ELEMENT IS1557"/>
    <property type="match status" value="1"/>
</dbReference>
<reference evidence="4" key="1">
    <citation type="submission" date="2018-04" db="EMBL/GenBank/DDBJ databases">
        <authorList>
            <person name="Illikoud N."/>
        </authorList>
    </citation>
    <scope>NUCLEOTIDE SEQUENCE [LARGE SCALE GENOMIC DNA]</scope>
</reference>
<name>A0A2X0QJB4_BROTH</name>
<dbReference type="InterPro" id="IPR029261">
    <property type="entry name" value="Transposase_Znf"/>
</dbReference>